<comment type="caution">
    <text evidence="1">The sequence shown here is derived from an EMBL/GenBank/DDBJ whole genome shotgun (WGS) entry which is preliminary data.</text>
</comment>
<gene>
    <name evidence="1" type="ORF">S06H3_63024</name>
</gene>
<proteinExistence type="predicted"/>
<dbReference type="InterPro" id="IPR036691">
    <property type="entry name" value="Endo/exonu/phosph_ase_sf"/>
</dbReference>
<name>X1QQQ0_9ZZZZ</name>
<dbReference type="Gene3D" id="3.60.10.10">
    <property type="entry name" value="Endonuclease/exonuclease/phosphatase"/>
    <property type="match status" value="1"/>
</dbReference>
<dbReference type="EMBL" id="BARV01041710">
    <property type="protein sequence ID" value="GAI53295.1"/>
    <property type="molecule type" value="Genomic_DNA"/>
</dbReference>
<dbReference type="AlphaFoldDB" id="X1QQQ0"/>
<accession>X1QQQ0</accession>
<protein>
    <recommendedName>
        <fullName evidence="2">Endonuclease/exonuclease/phosphatase domain-containing protein</fullName>
    </recommendedName>
</protein>
<organism evidence="1">
    <name type="scientific">marine sediment metagenome</name>
    <dbReference type="NCBI Taxonomy" id="412755"/>
    <lineage>
        <taxon>unclassified sequences</taxon>
        <taxon>metagenomes</taxon>
        <taxon>ecological metagenomes</taxon>
    </lineage>
</organism>
<sequence length="82" mass="9875">MRKYLKKEIPRRTVNDTLLLATWNIRDFDSNKFKHGPRIRESYFYITEIISAFDIIALQEINKNLRALKRVMDILGGNWQYI</sequence>
<evidence type="ECO:0008006" key="2">
    <source>
        <dbReference type="Google" id="ProtNLM"/>
    </source>
</evidence>
<dbReference type="SUPFAM" id="SSF56219">
    <property type="entry name" value="DNase I-like"/>
    <property type="match status" value="1"/>
</dbReference>
<feature type="non-terminal residue" evidence="1">
    <location>
        <position position="82"/>
    </location>
</feature>
<reference evidence="1" key="1">
    <citation type="journal article" date="2014" name="Front. Microbiol.">
        <title>High frequency of phylogenetically diverse reductive dehalogenase-homologous genes in deep subseafloor sedimentary metagenomes.</title>
        <authorList>
            <person name="Kawai M."/>
            <person name="Futagami T."/>
            <person name="Toyoda A."/>
            <person name="Takaki Y."/>
            <person name="Nishi S."/>
            <person name="Hori S."/>
            <person name="Arai W."/>
            <person name="Tsubouchi T."/>
            <person name="Morono Y."/>
            <person name="Uchiyama I."/>
            <person name="Ito T."/>
            <person name="Fujiyama A."/>
            <person name="Inagaki F."/>
            <person name="Takami H."/>
        </authorList>
    </citation>
    <scope>NUCLEOTIDE SEQUENCE</scope>
    <source>
        <strain evidence="1">Expedition CK06-06</strain>
    </source>
</reference>
<evidence type="ECO:0000313" key="1">
    <source>
        <dbReference type="EMBL" id="GAI53295.1"/>
    </source>
</evidence>